<gene>
    <name evidence="2" type="ORF">EW145_g5672</name>
</gene>
<feature type="non-terminal residue" evidence="2">
    <location>
        <position position="214"/>
    </location>
</feature>
<evidence type="ECO:0000313" key="3">
    <source>
        <dbReference type="Proteomes" id="UP000308199"/>
    </source>
</evidence>
<reference evidence="2 3" key="1">
    <citation type="submission" date="2019-02" db="EMBL/GenBank/DDBJ databases">
        <title>Genome sequencing of the rare red list fungi Phellinidium pouzarii.</title>
        <authorList>
            <person name="Buettner E."/>
            <person name="Kellner H."/>
        </authorList>
    </citation>
    <scope>NUCLEOTIDE SEQUENCE [LARGE SCALE GENOMIC DNA]</scope>
    <source>
        <strain evidence="2 3">DSM 108285</strain>
    </source>
</reference>
<proteinExistence type="predicted"/>
<dbReference type="Proteomes" id="UP000308199">
    <property type="component" value="Unassembled WGS sequence"/>
</dbReference>
<name>A0A4S4L127_9AGAM</name>
<dbReference type="EMBL" id="SGPK01000363">
    <property type="protein sequence ID" value="THH04238.1"/>
    <property type="molecule type" value="Genomic_DNA"/>
</dbReference>
<organism evidence="2 3">
    <name type="scientific">Phellinidium pouzarii</name>
    <dbReference type="NCBI Taxonomy" id="167371"/>
    <lineage>
        <taxon>Eukaryota</taxon>
        <taxon>Fungi</taxon>
        <taxon>Dikarya</taxon>
        <taxon>Basidiomycota</taxon>
        <taxon>Agaricomycotina</taxon>
        <taxon>Agaricomycetes</taxon>
        <taxon>Hymenochaetales</taxon>
        <taxon>Hymenochaetaceae</taxon>
        <taxon>Phellinidium</taxon>
    </lineage>
</organism>
<evidence type="ECO:0000256" key="1">
    <source>
        <dbReference type="SAM" id="MobiDB-lite"/>
    </source>
</evidence>
<comment type="caution">
    <text evidence="2">The sequence shown here is derived from an EMBL/GenBank/DDBJ whole genome shotgun (WGS) entry which is preliminary data.</text>
</comment>
<evidence type="ECO:0000313" key="2">
    <source>
        <dbReference type="EMBL" id="THH04238.1"/>
    </source>
</evidence>
<dbReference type="AlphaFoldDB" id="A0A4S4L127"/>
<protein>
    <submittedName>
        <fullName evidence="2">Uncharacterized protein</fullName>
    </submittedName>
</protein>
<keyword evidence="3" id="KW-1185">Reference proteome</keyword>
<sequence length="214" mass="23647">MVIILDEKPPRMLPAPPPYSVDPDGASLPPFPGPGPFSRPVATFAALPPHILLYIVHQTLSQRRVERQRKALYWMTISLRLVNRAMFVACMHVLRSTYLPAYTSLIKQPYSSDPFPLSSASPSSPSASYPPAPPYLASPSDSVQRETQVLDLFLAAKVREDVWADDTELHLEREEAFQDLFDLLQPRARLEDLVRQVGVAAGVVSVSTSGNAIV</sequence>
<dbReference type="OrthoDB" id="2536866at2759"/>
<feature type="region of interest" description="Disordered" evidence="1">
    <location>
        <begin position="121"/>
        <end position="140"/>
    </location>
</feature>
<accession>A0A4S4L127</accession>